<evidence type="ECO:0000256" key="1">
    <source>
        <dbReference type="ARBA" id="ARBA00001946"/>
    </source>
</evidence>
<dbReference type="AlphaFoldDB" id="A0A443R6F4"/>
<dbReference type="InterPro" id="IPR029063">
    <property type="entry name" value="SAM-dependent_MTases_sf"/>
</dbReference>
<dbReference type="GO" id="GO:0030422">
    <property type="term" value="P:siRNA processing"/>
    <property type="evidence" value="ECO:0007669"/>
    <property type="project" value="TreeGrafter"/>
</dbReference>
<evidence type="ECO:0000256" key="3">
    <source>
        <dbReference type="ARBA" id="ARBA00021330"/>
    </source>
</evidence>
<evidence type="ECO:0000313" key="13">
    <source>
        <dbReference type="EMBL" id="RWS10852.1"/>
    </source>
</evidence>
<evidence type="ECO:0000256" key="4">
    <source>
        <dbReference type="ARBA" id="ARBA00022603"/>
    </source>
</evidence>
<dbReference type="FunFam" id="3.40.50.150:FF:000124">
    <property type="entry name" value="HEN methyltransferase 1"/>
    <property type="match status" value="1"/>
</dbReference>
<keyword evidence="10" id="KW-0943">RNA-mediated gene silencing</keyword>
<keyword evidence="9" id="KW-0694">RNA-binding</keyword>
<keyword evidence="6" id="KW-0949">S-adenosyl-L-methionine</keyword>
<comment type="catalytic activity">
    <reaction evidence="12">
        <text>small RNA 3'-end nucleotide + S-adenosyl-L-methionine = small RNA 3'-end 2'-O-methylnucleotide + S-adenosyl-L-homocysteine + H(+)</text>
        <dbReference type="Rhea" id="RHEA:37887"/>
        <dbReference type="Rhea" id="RHEA-COMP:10415"/>
        <dbReference type="Rhea" id="RHEA-COMP:10416"/>
        <dbReference type="ChEBI" id="CHEBI:15378"/>
        <dbReference type="ChEBI" id="CHEBI:57856"/>
        <dbReference type="ChEBI" id="CHEBI:59789"/>
        <dbReference type="ChEBI" id="CHEBI:74896"/>
        <dbReference type="ChEBI" id="CHEBI:74898"/>
        <dbReference type="EC" id="2.1.1.386"/>
    </reaction>
</comment>
<evidence type="ECO:0000256" key="7">
    <source>
        <dbReference type="ARBA" id="ARBA00022723"/>
    </source>
</evidence>
<dbReference type="OrthoDB" id="2154311at2759"/>
<dbReference type="GO" id="GO:0005737">
    <property type="term" value="C:cytoplasm"/>
    <property type="evidence" value="ECO:0007669"/>
    <property type="project" value="TreeGrafter"/>
</dbReference>
<evidence type="ECO:0000256" key="2">
    <source>
        <dbReference type="ARBA" id="ARBA00009026"/>
    </source>
</evidence>
<comment type="caution">
    <text evidence="13">The sequence shown here is derived from an EMBL/GenBank/DDBJ whole genome shotgun (WGS) entry which is preliminary data.</text>
</comment>
<dbReference type="GO" id="GO:0001510">
    <property type="term" value="P:RNA methylation"/>
    <property type="evidence" value="ECO:0007669"/>
    <property type="project" value="InterPro"/>
</dbReference>
<comment type="cofactor">
    <cofactor evidence="1">
        <name>Mg(2+)</name>
        <dbReference type="ChEBI" id="CHEBI:18420"/>
    </cofactor>
</comment>
<dbReference type="Gene3D" id="3.40.50.150">
    <property type="entry name" value="Vaccinia Virus protein VP39"/>
    <property type="match status" value="1"/>
</dbReference>
<keyword evidence="8" id="KW-0460">Magnesium</keyword>
<dbReference type="CDD" id="cd02440">
    <property type="entry name" value="AdoMet_MTases"/>
    <property type="match status" value="1"/>
</dbReference>
<evidence type="ECO:0000256" key="9">
    <source>
        <dbReference type="ARBA" id="ARBA00022884"/>
    </source>
</evidence>
<gene>
    <name evidence="13" type="ORF">B4U79_02974</name>
</gene>
<dbReference type="GO" id="GO:0003723">
    <property type="term" value="F:RNA binding"/>
    <property type="evidence" value="ECO:0007669"/>
    <property type="project" value="UniProtKB-KW"/>
</dbReference>
<dbReference type="STRING" id="1965070.A0A443R6F4"/>
<dbReference type="SUPFAM" id="SSF53335">
    <property type="entry name" value="S-adenosyl-L-methionine-dependent methyltransferases"/>
    <property type="match status" value="1"/>
</dbReference>
<dbReference type="GO" id="GO:0090486">
    <property type="term" value="F:small RNA 2'-O-methyltransferase activity"/>
    <property type="evidence" value="ECO:0007669"/>
    <property type="project" value="UniProtKB-EC"/>
</dbReference>
<reference evidence="13 14" key="1">
    <citation type="journal article" date="2018" name="Gigascience">
        <title>Genomes of trombidid mites reveal novel predicted allergens and laterally-transferred genes associated with secondary metabolism.</title>
        <authorList>
            <person name="Dong X."/>
            <person name="Chaisiri K."/>
            <person name="Xia D."/>
            <person name="Armstrong S.D."/>
            <person name="Fang Y."/>
            <person name="Donnelly M.J."/>
            <person name="Kadowaki T."/>
            <person name="McGarry J.W."/>
            <person name="Darby A.C."/>
            <person name="Makepeace B.L."/>
        </authorList>
    </citation>
    <scope>NUCLEOTIDE SEQUENCE [LARGE SCALE GENOMIC DNA]</scope>
    <source>
        <strain evidence="13">UoL-WK</strain>
    </source>
</reference>
<dbReference type="InterPro" id="IPR026610">
    <property type="entry name" value="Hen1"/>
</dbReference>
<keyword evidence="14" id="KW-1185">Reference proteome</keyword>
<dbReference type="Proteomes" id="UP000285301">
    <property type="component" value="Unassembled WGS sequence"/>
</dbReference>
<sequence>MVCEKCEKKLGKVITPDSWKDGARNTTGPKFNPPLYIQRYEMVRDIIIKENPPIVRVADFGCAEGRFIRYLKQLPFVEEIAAIDIDKFNLEESQYVASPLFWEHMFGRYVALTINLYEGNVVEPDCRLKEFDAVTCIELVEHLDFEVLNKFPANIFGYLKPRLVIITTPNRDFNVLFPQLKADKFRHWDHKFEWTRQQFNEWCSDLVSKYPDYHFEITGVGKPPEGQENVGNCSQIAIFRRTIPVSILNDNLPCNYKLFDSYYYPKRDKKEEKNLEPIDWDSVLKN</sequence>
<dbReference type="EMBL" id="NCKU01001940">
    <property type="protein sequence ID" value="RWS10852.1"/>
    <property type="molecule type" value="Genomic_DNA"/>
</dbReference>
<dbReference type="GO" id="GO:0005634">
    <property type="term" value="C:nucleus"/>
    <property type="evidence" value="ECO:0007669"/>
    <property type="project" value="TreeGrafter"/>
</dbReference>
<proteinExistence type="inferred from homology"/>
<dbReference type="PANTHER" id="PTHR21404:SF3">
    <property type="entry name" value="SMALL RNA 2'-O-METHYLTRANSFERASE"/>
    <property type="match status" value="1"/>
</dbReference>
<evidence type="ECO:0000256" key="8">
    <source>
        <dbReference type="ARBA" id="ARBA00022842"/>
    </source>
</evidence>
<evidence type="ECO:0000256" key="12">
    <source>
        <dbReference type="ARBA" id="ARBA00048418"/>
    </source>
</evidence>
<evidence type="ECO:0000256" key="5">
    <source>
        <dbReference type="ARBA" id="ARBA00022679"/>
    </source>
</evidence>
<dbReference type="PANTHER" id="PTHR21404">
    <property type="entry name" value="HEN1"/>
    <property type="match status" value="1"/>
</dbReference>
<keyword evidence="5" id="KW-0808">Transferase</keyword>
<dbReference type="EC" id="2.1.1.386" evidence="11"/>
<evidence type="ECO:0000256" key="6">
    <source>
        <dbReference type="ARBA" id="ARBA00022691"/>
    </source>
</evidence>
<accession>A0A443R6F4</accession>
<organism evidence="13 14">
    <name type="scientific">Dinothrombium tinctorium</name>
    <dbReference type="NCBI Taxonomy" id="1965070"/>
    <lineage>
        <taxon>Eukaryota</taxon>
        <taxon>Metazoa</taxon>
        <taxon>Ecdysozoa</taxon>
        <taxon>Arthropoda</taxon>
        <taxon>Chelicerata</taxon>
        <taxon>Arachnida</taxon>
        <taxon>Acari</taxon>
        <taxon>Acariformes</taxon>
        <taxon>Trombidiformes</taxon>
        <taxon>Prostigmata</taxon>
        <taxon>Anystina</taxon>
        <taxon>Parasitengona</taxon>
        <taxon>Trombidioidea</taxon>
        <taxon>Trombidiidae</taxon>
        <taxon>Dinothrombium</taxon>
    </lineage>
</organism>
<dbReference type="GO" id="GO:0046872">
    <property type="term" value="F:metal ion binding"/>
    <property type="evidence" value="ECO:0007669"/>
    <property type="project" value="UniProtKB-KW"/>
</dbReference>
<dbReference type="GO" id="GO:0034587">
    <property type="term" value="P:piRNA processing"/>
    <property type="evidence" value="ECO:0007669"/>
    <property type="project" value="TreeGrafter"/>
</dbReference>
<name>A0A443R6F4_9ACAR</name>
<dbReference type="Pfam" id="PF13489">
    <property type="entry name" value="Methyltransf_23"/>
    <property type="match status" value="1"/>
</dbReference>
<evidence type="ECO:0000256" key="11">
    <source>
        <dbReference type="ARBA" id="ARBA00035025"/>
    </source>
</evidence>
<evidence type="ECO:0000256" key="10">
    <source>
        <dbReference type="ARBA" id="ARBA00023158"/>
    </source>
</evidence>
<evidence type="ECO:0000313" key="14">
    <source>
        <dbReference type="Proteomes" id="UP000285301"/>
    </source>
</evidence>
<keyword evidence="4" id="KW-0489">Methyltransferase</keyword>
<protein>
    <recommendedName>
        <fullName evidence="3">Small RNA 2'-O-methyltransferase</fullName>
        <ecNumber evidence="11">2.1.1.386</ecNumber>
    </recommendedName>
</protein>
<comment type="similarity">
    <text evidence="2">Belongs to the methyltransferase superfamily. HEN1 family.</text>
</comment>
<keyword evidence="7" id="KW-0479">Metal-binding</keyword>